<dbReference type="Proteomes" id="UP000315711">
    <property type="component" value="Unassembled WGS sequence"/>
</dbReference>
<name>A0A562QML0_9BACI</name>
<evidence type="ECO:0000313" key="2">
    <source>
        <dbReference type="EMBL" id="TWI57988.1"/>
    </source>
</evidence>
<keyword evidence="1" id="KW-0645">Protease</keyword>
<dbReference type="InterPro" id="IPR043504">
    <property type="entry name" value="Peptidase_S1_PA_chymotrypsin"/>
</dbReference>
<dbReference type="GO" id="GO:0008236">
    <property type="term" value="F:serine-type peptidase activity"/>
    <property type="evidence" value="ECO:0007669"/>
    <property type="project" value="UniProtKB-KW"/>
</dbReference>
<protein>
    <submittedName>
        <fullName evidence="2">Uncharacterized protein</fullName>
    </submittedName>
</protein>
<dbReference type="AlphaFoldDB" id="A0A562QML0"/>
<dbReference type="SUPFAM" id="SSF50494">
    <property type="entry name" value="Trypsin-like serine proteases"/>
    <property type="match status" value="1"/>
</dbReference>
<gene>
    <name evidence="2" type="ORF">IQ10_01319</name>
</gene>
<organism evidence="2 3">
    <name type="scientific">Halalkalibacter nanhaiisediminis</name>
    <dbReference type="NCBI Taxonomy" id="688079"/>
    <lineage>
        <taxon>Bacteria</taxon>
        <taxon>Bacillati</taxon>
        <taxon>Bacillota</taxon>
        <taxon>Bacilli</taxon>
        <taxon>Bacillales</taxon>
        <taxon>Bacillaceae</taxon>
        <taxon>Halalkalibacter</taxon>
    </lineage>
</organism>
<dbReference type="Gene3D" id="2.40.10.10">
    <property type="entry name" value="Trypsin-like serine proteases"/>
    <property type="match status" value="1"/>
</dbReference>
<comment type="caution">
    <text evidence="2">The sequence shown here is derived from an EMBL/GenBank/DDBJ whole genome shotgun (WGS) entry which is preliminary data.</text>
</comment>
<reference evidence="2 3" key="1">
    <citation type="journal article" date="2015" name="Stand. Genomic Sci.">
        <title>Genomic Encyclopedia of Bacterial and Archaeal Type Strains, Phase III: the genomes of soil and plant-associated and newly described type strains.</title>
        <authorList>
            <person name="Whitman W.B."/>
            <person name="Woyke T."/>
            <person name="Klenk H.P."/>
            <person name="Zhou Y."/>
            <person name="Lilburn T.G."/>
            <person name="Beck B.J."/>
            <person name="De Vos P."/>
            <person name="Vandamme P."/>
            <person name="Eisen J.A."/>
            <person name="Garrity G."/>
            <person name="Hugenholtz P."/>
            <person name="Kyrpides N.C."/>
        </authorList>
    </citation>
    <scope>NUCLEOTIDE SEQUENCE [LARGE SCALE GENOMIC DNA]</scope>
    <source>
        <strain evidence="2 3">CGMCC 1.10116</strain>
    </source>
</reference>
<proteinExistence type="predicted"/>
<keyword evidence="1" id="KW-0378">Hydrolase</keyword>
<keyword evidence="1" id="KW-0720">Serine protease</keyword>
<evidence type="ECO:0000313" key="3">
    <source>
        <dbReference type="Proteomes" id="UP000315711"/>
    </source>
</evidence>
<evidence type="ECO:0000256" key="1">
    <source>
        <dbReference type="ARBA" id="ARBA00022825"/>
    </source>
</evidence>
<sequence>MTFDHVKEPDFIIQIKVRFFFNIRFGEAVCKSGNYSGATCGTLQTRNFSIDIEGSTFFNLRAASTFMWTGDSGGTVYADTVLKGVAMGFNANYPMYYSHVGNVNRVLGLTPIFK</sequence>
<dbReference type="InterPro" id="IPR009003">
    <property type="entry name" value="Peptidase_S1_PA"/>
</dbReference>
<accession>A0A562QML0</accession>
<keyword evidence="3" id="KW-1185">Reference proteome</keyword>
<dbReference type="EMBL" id="VLKZ01000003">
    <property type="protein sequence ID" value="TWI57988.1"/>
    <property type="molecule type" value="Genomic_DNA"/>
</dbReference>